<dbReference type="InterPro" id="IPR050930">
    <property type="entry name" value="MFS_Vesicular_Transporter"/>
</dbReference>
<feature type="transmembrane region" description="Helical" evidence="6">
    <location>
        <begin position="263"/>
        <end position="281"/>
    </location>
</feature>
<dbReference type="InterPro" id="IPR020846">
    <property type="entry name" value="MFS_dom"/>
</dbReference>
<dbReference type="Gene3D" id="1.20.1250.20">
    <property type="entry name" value="MFS general substrate transporter like domains"/>
    <property type="match status" value="2"/>
</dbReference>
<dbReference type="SUPFAM" id="SSF103473">
    <property type="entry name" value="MFS general substrate transporter"/>
    <property type="match status" value="1"/>
</dbReference>
<dbReference type="PANTHER" id="PTHR23506:SF23">
    <property type="entry name" value="GH10249P"/>
    <property type="match status" value="1"/>
</dbReference>
<keyword evidence="4 6" id="KW-1133">Transmembrane helix</keyword>
<accession>A0ABD4TP32</accession>
<dbReference type="PANTHER" id="PTHR23506">
    <property type="entry name" value="GH10249P"/>
    <property type="match status" value="1"/>
</dbReference>
<evidence type="ECO:0000256" key="5">
    <source>
        <dbReference type="ARBA" id="ARBA00023136"/>
    </source>
</evidence>
<feature type="domain" description="Major facilitator superfamily (MFS) profile" evidence="7">
    <location>
        <begin position="19"/>
        <end position="406"/>
    </location>
</feature>
<reference evidence="8 9" key="1">
    <citation type="submission" date="2019-08" db="EMBL/GenBank/DDBJ databases">
        <authorList>
            <person name="Chen S.-C."/>
            <person name="Lai M.-C."/>
            <person name="You Y.-T."/>
        </authorList>
    </citation>
    <scope>NUCLEOTIDE SEQUENCE [LARGE SCALE GENOMIC DNA]</scope>
    <source>
        <strain evidence="8 9">P2F9704a</strain>
    </source>
</reference>
<feature type="transmembrane region" description="Helical" evidence="6">
    <location>
        <begin position="293"/>
        <end position="310"/>
    </location>
</feature>
<evidence type="ECO:0000313" key="9">
    <source>
        <dbReference type="Proteomes" id="UP001524383"/>
    </source>
</evidence>
<evidence type="ECO:0000256" key="1">
    <source>
        <dbReference type="ARBA" id="ARBA00004141"/>
    </source>
</evidence>
<feature type="transmembrane region" description="Helical" evidence="6">
    <location>
        <begin position="81"/>
        <end position="101"/>
    </location>
</feature>
<feature type="transmembrane region" description="Helical" evidence="6">
    <location>
        <begin position="173"/>
        <end position="193"/>
    </location>
</feature>
<protein>
    <submittedName>
        <fullName evidence="8">MFS transporter</fullName>
    </submittedName>
</protein>
<gene>
    <name evidence="8" type="ORF">FTO68_11095</name>
</gene>
<evidence type="ECO:0000313" key="8">
    <source>
        <dbReference type="EMBL" id="MCQ1539523.1"/>
    </source>
</evidence>
<proteinExistence type="predicted"/>
<comment type="caution">
    <text evidence="8">The sequence shown here is derived from an EMBL/GenBank/DDBJ whole genome shotgun (WGS) entry which is preliminary data.</text>
</comment>
<dbReference type="Pfam" id="PF07690">
    <property type="entry name" value="MFS_1"/>
    <property type="match status" value="1"/>
</dbReference>
<name>A0ABD4TP32_9EURY</name>
<keyword evidence="9" id="KW-1185">Reference proteome</keyword>
<dbReference type="InterPro" id="IPR011701">
    <property type="entry name" value="MFS"/>
</dbReference>
<feature type="transmembrane region" description="Helical" evidence="6">
    <location>
        <begin position="227"/>
        <end position="251"/>
    </location>
</feature>
<dbReference type="PROSITE" id="PS50850">
    <property type="entry name" value="MFS"/>
    <property type="match status" value="1"/>
</dbReference>
<dbReference type="RefSeq" id="WP_255333491.1">
    <property type="nucleotide sequence ID" value="NZ_VOTZ01000035.1"/>
</dbReference>
<feature type="transmembrane region" description="Helical" evidence="6">
    <location>
        <begin position="316"/>
        <end position="337"/>
    </location>
</feature>
<feature type="transmembrane region" description="Helical" evidence="6">
    <location>
        <begin position="381"/>
        <end position="401"/>
    </location>
</feature>
<feature type="transmembrane region" description="Helical" evidence="6">
    <location>
        <begin position="358"/>
        <end position="375"/>
    </location>
</feature>
<dbReference type="EMBL" id="VOTZ01000035">
    <property type="protein sequence ID" value="MCQ1539523.1"/>
    <property type="molecule type" value="Genomic_DNA"/>
</dbReference>
<evidence type="ECO:0000256" key="4">
    <source>
        <dbReference type="ARBA" id="ARBA00022989"/>
    </source>
</evidence>
<evidence type="ECO:0000256" key="6">
    <source>
        <dbReference type="SAM" id="Phobius"/>
    </source>
</evidence>
<keyword evidence="5 6" id="KW-0472">Membrane</keyword>
<keyword evidence="2" id="KW-0813">Transport</keyword>
<keyword evidence="3 6" id="KW-0812">Transmembrane</keyword>
<evidence type="ECO:0000256" key="3">
    <source>
        <dbReference type="ARBA" id="ARBA00022692"/>
    </source>
</evidence>
<feature type="transmembrane region" description="Helical" evidence="6">
    <location>
        <begin position="107"/>
        <end position="128"/>
    </location>
</feature>
<evidence type="ECO:0000256" key="2">
    <source>
        <dbReference type="ARBA" id="ARBA00022448"/>
    </source>
</evidence>
<sequence>MGFGTWVKSIYSARRGNHLFLYFCMMFLFFMLFDGIVTYVVPLLVMEQGYSKTLVGIIFSSAAISGAFFSFFLYKIFNNAYYRLLFTCMLLTSLIYCFVIWSAHAFILFVIGMIMWGFFYTLLNFGTLDFYSRFIPEDEMSSKFGVLEAFRALGCLLAPLVAGFLVIDTVEWEPFITALVFLSISAFFFLLLLREAGGVKQFIPSVESHPKKGLSEEIRFWRRVGGYIFPLLFLIAVSTLFDAFFITLGPIVAERLVFEPFDGLFMTAYFTPLLIMGALIGPITKVFGEKNTAIIGLFIGSVILATISFIDNPFIIILVVFVSACFTCMMTPISSSISATYIQTAPSTKKEVLELKDFFFNIGYIIGPIAAGIIADTVGAMQAFSVLGVLGILFAGILFFIMPEKYEAASGAEEAGS</sequence>
<feature type="transmembrane region" description="Helical" evidence="6">
    <location>
        <begin position="20"/>
        <end position="41"/>
    </location>
</feature>
<feature type="transmembrane region" description="Helical" evidence="6">
    <location>
        <begin position="53"/>
        <end position="74"/>
    </location>
</feature>
<dbReference type="AlphaFoldDB" id="A0ABD4TP32"/>
<feature type="transmembrane region" description="Helical" evidence="6">
    <location>
        <begin position="149"/>
        <end position="167"/>
    </location>
</feature>
<dbReference type="Proteomes" id="UP001524383">
    <property type="component" value="Unassembled WGS sequence"/>
</dbReference>
<dbReference type="GO" id="GO:0016020">
    <property type="term" value="C:membrane"/>
    <property type="evidence" value="ECO:0007669"/>
    <property type="project" value="UniProtKB-SubCell"/>
</dbReference>
<dbReference type="InterPro" id="IPR036259">
    <property type="entry name" value="MFS_trans_sf"/>
</dbReference>
<organism evidence="8 9">
    <name type="scientific">Methanocalculus taiwanensis</name>
    <dbReference type="NCBI Taxonomy" id="106207"/>
    <lineage>
        <taxon>Archaea</taxon>
        <taxon>Methanobacteriati</taxon>
        <taxon>Methanobacteriota</taxon>
        <taxon>Stenosarchaea group</taxon>
        <taxon>Methanomicrobia</taxon>
        <taxon>Methanomicrobiales</taxon>
        <taxon>Methanocalculaceae</taxon>
        <taxon>Methanocalculus</taxon>
    </lineage>
</organism>
<comment type="subcellular location">
    <subcellularLocation>
        <location evidence="1">Membrane</location>
        <topology evidence="1">Multi-pass membrane protein</topology>
    </subcellularLocation>
</comment>
<evidence type="ECO:0000259" key="7">
    <source>
        <dbReference type="PROSITE" id="PS50850"/>
    </source>
</evidence>